<reference evidence="10 11" key="1">
    <citation type="journal article" date="2016" name="Nat. Commun.">
        <title>Thousands of microbial genomes shed light on interconnected biogeochemical processes in an aquifer system.</title>
        <authorList>
            <person name="Anantharaman K."/>
            <person name="Brown C.T."/>
            <person name="Hug L.A."/>
            <person name="Sharon I."/>
            <person name="Castelle C.J."/>
            <person name="Probst A.J."/>
            <person name="Thomas B.C."/>
            <person name="Singh A."/>
            <person name="Wilkins M.J."/>
            <person name="Karaoz U."/>
            <person name="Brodie E.L."/>
            <person name="Williams K.H."/>
            <person name="Hubbard S.S."/>
            <person name="Banfield J.F."/>
        </authorList>
    </citation>
    <scope>NUCLEOTIDE SEQUENCE [LARGE SCALE GENOMIC DNA]</scope>
</reference>
<dbReference type="PROSITE" id="PS50862">
    <property type="entry name" value="AA_TRNA_LIGASE_II"/>
    <property type="match status" value="1"/>
</dbReference>
<comment type="subunit">
    <text evidence="8">Homodimer.</text>
</comment>
<dbReference type="InterPro" id="IPR006195">
    <property type="entry name" value="aa-tRNA-synth_II"/>
</dbReference>
<dbReference type="Gene3D" id="3.30.930.10">
    <property type="entry name" value="Bira Bifunctional Protein, Domain 2"/>
    <property type="match status" value="1"/>
</dbReference>
<dbReference type="NCBIfam" id="TIGR00408">
    <property type="entry name" value="proS_fam_I"/>
    <property type="match status" value="1"/>
</dbReference>
<dbReference type="SUPFAM" id="SSF64586">
    <property type="entry name" value="C-terminal domain of ProRS"/>
    <property type="match status" value="1"/>
</dbReference>
<name>A0A1G2BH16_9BACT</name>
<keyword evidence="2 8" id="KW-0547">Nucleotide-binding</keyword>
<evidence type="ECO:0000259" key="9">
    <source>
        <dbReference type="PROSITE" id="PS50862"/>
    </source>
</evidence>
<keyword evidence="4 8" id="KW-0648">Protein biosynthesis</keyword>
<comment type="similarity">
    <text evidence="7 8">Belongs to the class-II aminoacyl-tRNA synthetase family. ProS type 3 subfamily.</text>
</comment>
<evidence type="ECO:0000256" key="7">
    <source>
        <dbReference type="ARBA" id="ARBA00060806"/>
    </source>
</evidence>
<comment type="domain">
    <text evidence="8">Consists of three domains: the N-terminal catalytic domain, the anticodon-binding domain and the C-terminal extension.</text>
</comment>
<dbReference type="Pfam" id="PF09180">
    <property type="entry name" value="ProRS-C_1"/>
    <property type="match status" value="1"/>
</dbReference>
<dbReference type="AlphaFoldDB" id="A0A1G2BH16"/>
<evidence type="ECO:0000313" key="10">
    <source>
        <dbReference type="EMBL" id="OGY87580.1"/>
    </source>
</evidence>
<organism evidence="10 11">
    <name type="scientific">Candidatus Kerfeldbacteria bacterium RIFOXYB2_FULL_38_14</name>
    <dbReference type="NCBI Taxonomy" id="1798547"/>
    <lineage>
        <taxon>Bacteria</taxon>
        <taxon>Candidatus Kerfeldiibacteriota</taxon>
    </lineage>
</organism>
<dbReference type="PANTHER" id="PTHR43382:SF2">
    <property type="entry name" value="BIFUNCTIONAL GLUTAMATE_PROLINE--TRNA LIGASE"/>
    <property type="match status" value="1"/>
</dbReference>
<evidence type="ECO:0000256" key="1">
    <source>
        <dbReference type="ARBA" id="ARBA00022598"/>
    </source>
</evidence>
<dbReference type="GO" id="GO:0005737">
    <property type="term" value="C:cytoplasm"/>
    <property type="evidence" value="ECO:0007669"/>
    <property type="project" value="UniProtKB-SubCell"/>
</dbReference>
<dbReference type="InterPro" id="IPR017449">
    <property type="entry name" value="Pro-tRNA_synth_II"/>
</dbReference>
<dbReference type="SUPFAM" id="SSF55681">
    <property type="entry name" value="Class II aaRS and biotin synthetases"/>
    <property type="match status" value="1"/>
</dbReference>
<dbReference type="Pfam" id="PF03129">
    <property type="entry name" value="HGTP_anticodon"/>
    <property type="match status" value="1"/>
</dbReference>
<keyword evidence="3 8" id="KW-0067">ATP-binding</keyword>
<dbReference type="HAMAP" id="MF_01571">
    <property type="entry name" value="Pro_tRNA_synth_type3"/>
    <property type="match status" value="1"/>
</dbReference>
<feature type="domain" description="Aminoacyl-transfer RNA synthetases class-II family profile" evidence="9">
    <location>
        <begin position="34"/>
        <end position="294"/>
    </location>
</feature>
<dbReference type="FunFam" id="3.30.930.10:FF:000023">
    <property type="entry name" value="Proline--tRNA ligase"/>
    <property type="match status" value="1"/>
</dbReference>
<dbReference type="SUPFAM" id="SSF52954">
    <property type="entry name" value="Class II aaRS ABD-related"/>
    <property type="match status" value="1"/>
</dbReference>
<dbReference type="InterPro" id="IPR016061">
    <property type="entry name" value="Pro-tRNA_ligase_II_C"/>
</dbReference>
<dbReference type="GO" id="GO:0005524">
    <property type="term" value="F:ATP binding"/>
    <property type="evidence" value="ECO:0007669"/>
    <property type="project" value="UniProtKB-UniRule"/>
</dbReference>
<dbReference type="CDD" id="cd00778">
    <property type="entry name" value="ProRS_core_arch_euk"/>
    <property type="match status" value="1"/>
</dbReference>
<dbReference type="GO" id="GO:0006433">
    <property type="term" value="P:prolyl-tRNA aminoacylation"/>
    <property type="evidence" value="ECO:0007669"/>
    <property type="project" value="UniProtKB-UniRule"/>
</dbReference>
<evidence type="ECO:0000313" key="11">
    <source>
        <dbReference type="Proteomes" id="UP000176420"/>
    </source>
</evidence>
<dbReference type="EC" id="6.1.1.15" evidence="8"/>
<dbReference type="Pfam" id="PF00587">
    <property type="entry name" value="tRNA-synt_2b"/>
    <property type="match status" value="1"/>
</dbReference>
<dbReference type="Gene3D" id="3.40.50.800">
    <property type="entry name" value="Anticodon-binding domain"/>
    <property type="match status" value="1"/>
</dbReference>
<accession>A0A1G2BH16</accession>
<keyword evidence="5 8" id="KW-0030">Aminoacyl-tRNA synthetase</keyword>
<dbReference type="Proteomes" id="UP000176420">
    <property type="component" value="Unassembled WGS sequence"/>
</dbReference>
<sequence length="490" mass="56064">MSNKQLTKREENFSQWYLDVITAADLAEHGDVKGTMIIKPYGYAIWERLQRILDDKIKETGHQNAYFPMFIPKSFFSKEAAHVSGFAKECAVVTHYRLKTDEKGELVVDPEAKLQEELIVRPTSETIIHSAFSRWIKSWRDLPILINQWANIVRWEMRTRLFLRTSEFLWQEGHTAHATEAEAEAEARKMLEVYKWLAQDIMAMPVIDGQKSEAEKFAGALRTYAIEAMMQDGKSLQAGTSHNLGQGFAKAFEVKFVDENNTQQYAWMTSWGVSTRLIGGLIMTHSDNKGLVLPPQLAPIQVVIIPIIKDDNSAKKVLEAVTKLKEDLQTAAVRVHVDSRDFETMGNKMYEWEKKGVPLRIEIGPRDVENKQVMLACRDQDKKSPLPLSGAVTAITDLLLDMQKSLFIKAQKRLTENSYNIDNYSEFTKKVENGGFFYAHWCGNAKCEEEIKQETKATIRCMPFAQKEEKGVCMKCNKDSKKRVIFARAY</sequence>
<dbReference type="GO" id="GO:0004827">
    <property type="term" value="F:proline-tRNA ligase activity"/>
    <property type="evidence" value="ECO:0007669"/>
    <property type="project" value="UniProtKB-UniRule"/>
</dbReference>
<dbReference type="InterPro" id="IPR002314">
    <property type="entry name" value="aa-tRNA-synt_IIb"/>
</dbReference>
<comment type="function">
    <text evidence="8">Catalyzes the attachment of proline to tRNA(Pro) in a two-step reaction: proline is first activated by ATP to form Pro-AMP and then transferred to the acceptor end of tRNA(Pro).</text>
</comment>
<dbReference type="GO" id="GO:0017101">
    <property type="term" value="C:aminoacyl-tRNA synthetase multienzyme complex"/>
    <property type="evidence" value="ECO:0007669"/>
    <property type="project" value="TreeGrafter"/>
</dbReference>
<comment type="catalytic activity">
    <reaction evidence="6 8">
        <text>tRNA(Pro) + L-proline + ATP = L-prolyl-tRNA(Pro) + AMP + diphosphate</text>
        <dbReference type="Rhea" id="RHEA:14305"/>
        <dbReference type="Rhea" id="RHEA-COMP:9700"/>
        <dbReference type="Rhea" id="RHEA-COMP:9702"/>
        <dbReference type="ChEBI" id="CHEBI:30616"/>
        <dbReference type="ChEBI" id="CHEBI:33019"/>
        <dbReference type="ChEBI" id="CHEBI:60039"/>
        <dbReference type="ChEBI" id="CHEBI:78442"/>
        <dbReference type="ChEBI" id="CHEBI:78532"/>
        <dbReference type="ChEBI" id="CHEBI:456215"/>
        <dbReference type="EC" id="6.1.1.15"/>
    </reaction>
</comment>
<evidence type="ECO:0000256" key="8">
    <source>
        <dbReference type="HAMAP-Rule" id="MF_01571"/>
    </source>
</evidence>
<dbReference type="SMART" id="SM00946">
    <property type="entry name" value="ProRS-C_1"/>
    <property type="match status" value="1"/>
</dbReference>
<dbReference type="InterPro" id="IPR004154">
    <property type="entry name" value="Anticodon-bd"/>
</dbReference>
<dbReference type="Gene3D" id="3.30.110.30">
    <property type="entry name" value="C-terminal domain of ProRS"/>
    <property type="match status" value="1"/>
</dbReference>
<evidence type="ECO:0000256" key="6">
    <source>
        <dbReference type="ARBA" id="ARBA00047671"/>
    </source>
</evidence>
<evidence type="ECO:0000256" key="2">
    <source>
        <dbReference type="ARBA" id="ARBA00022741"/>
    </source>
</evidence>
<dbReference type="InterPro" id="IPR036621">
    <property type="entry name" value="Anticodon-bd_dom_sf"/>
</dbReference>
<keyword evidence="1 8" id="KW-0436">Ligase</keyword>
<proteinExistence type="inferred from homology"/>
<dbReference type="PANTHER" id="PTHR43382">
    <property type="entry name" value="PROLYL-TRNA SYNTHETASE"/>
    <property type="match status" value="1"/>
</dbReference>
<evidence type="ECO:0000256" key="5">
    <source>
        <dbReference type="ARBA" id="ARBA00023146"/>
    </source>
</evidence>
<dbReference type="InterPro" id="IPR004499">
    <property type="entry name" value="Pro-tRNA-ligase_IIa_arc-type"/>
</dbReference>
<comment type="caution">
    <text evidence="10">The sequence shown here is derived from an EMBL/GenBank/DDBJ whole genome shotgun (WGS) entry which is preliminary data.</text>
</comment>
<protein>
    <recommendedName>
        <fullName evidence="8">Proline--tRNA ligase</fullName>
        <ecNumber evidence="8">6.1.1.15</ecNumber>
    </recommendedName>
    <alternativeName>
        <fullName evidence="8">Prolyl-tRNA synthetase</fullName>
        <shortName evidence="8">ProRS</shortName>
    </alternativeName>
</protein>
<dbReference type="InterPro" id="IPR045864">
    <property type="entry name" value="aa-tRNA-synth_II/BPL/LPL"/>
</dbReference>
<dbReference type="InterPro" id="IPR033721">
    <property type="entry name" value="ProRS_core_arch_euk"/>
</dbReference>
<evidence type="ECO:0000256" key="3">
    <source>
        <dbReference type="ARBA" id="ARBA00022840"/>
    </source>
</evidence>
<keyword evidence="8" id="KW-0963">Cytoplasm</keyword>
<comment type="subcellular location">
    <subcellularLocation>
        <location evidence="8">Cytoplasm</location>
    </subcellularLocation>
</comment>
<gene>
    <name evidence="8" type="primary">proS</name>
    <name evidence="10" type="ORF">A2319_03180</name>
</gene>
<evidence type="ECO:0000256" key="4">
    <source>
        <dbReference type="ARBA" id="ARBA00022917"/>
    </source>
</evidence>
<dbReference type="EMBL" id="MHKI01000007">
    <property type="protein sequence ID" value="OGY87580.1"/>
    <property type="molecule type" value="Genomic_DNA"/>
</dbReference>